<evidence type="ECO:0000256" key="2">
    <source>
        <dbReference type="ARBA" id="ARBA00022475"/>
    </source>
</evidence>
<sequence length="172" mass="19038">MFRIVNRYDHYIELANNKANFLLAFLVSINLAVAALLGYIDIFKFELVSPCVNIFKVLVLLVYLFFIGAGCRVLFFLYRVILPNTSSPSSTTPSSIFFGDVASLTPDNYAGVIDKLSEGEFVRDLSFQANVMAGIVSDKFASQKILMRVTLLWLVPSAFLVAVGCVFLKAVS</sequence>
<evidence type="ECO:0000256" key="5">
    <source>
        <dbReference type="ARBA" id="ARBA00022989"/>
    </source>
</evidence>
<evidence type="ECO:0000256" key="3">
    <source>
        <dbReference type="ARBA" id="ARBA00022692"/>
    </source>
</evidence>
<evidence type="ECO:0000256" key="7">
    <source>
        <dbReference type="ARBA" id="ARBA00023136"/>
    </source>
</evidence>
<organism evidence="10 11">
    <name type="scientific">Pseudomonas syringae</name>
    <dbReference type="NCBI Taxonomy" id="317"/>
    <lineage>
        <taxon>Bacteria</taxon>
        <taxon>Pseudomonadati</taxon>
        <taxon>Pseudomonadota</taxon>
        <taxon>Gammaproteobacteria</taxon>
        <taxon>Pseudomonadales</taxon>
        <taxon>Pseudomonadaceae</taxon>
        <taxon>Pseudomonas</taxon>
    </lineage>
</organism>
<dbReference type="Pfam" id="PF18967">
    <property type="entry name" value="PycTM"/>
    <property type="match status" value="1"/>
</dbReference>
<evidence type="ECO:0000256" key="4">
    <source>
        <dbReference type="ARBA" id="ARBA00022741"/>
    </source>
</evidence>
<evidence type="ECO:0000313" key="11">
    <source>
        <dbReference type="Proteomes" id="UP000028643"/>
    </source>
</evidence>
<keyword evidence="4" id="KW-0547">Nucleotide-binding</keyword>
<evidence type="ECO:0000256" key="8">
    <source>
        <dbReference type="SAM" id="Phobius"/>
    </source>
</evidence>
<evidence type="ECO:0000313" key="10">
    <source>
        <dbReference type="EMBL" id="KFE51170.1"/>
    </source>
</evidence>
<dbReference type="PATRIC" id="fig|317.174.peg.2717"/>
<evidence type="ECO:0000256" key="6">
    <source>
        <dbReference type="ARBA" id="ARBA00023118"/>
    </source>
</evidence>
<dbReference type="AlphaFoldDB" id="A0A085V6V7"/>
<dbReference type="Proteomes" id="UP000028643">
    <property type="component" value="Unassembled WGS sequence"/>
</dbReference>
<keyword evidence="6" id="KW-0051">Antiviral defense</keyword>
<protein>
    <recommendedName>
        <fullName evidence="9">Pycsar effector protein domain-containing protein</fullName>
    </recommendedName>
</protein>
<feature type="transmembrane region" description="Helical" evidence="8">
    <location>
        <begin position="54"/>
        <end position="78"/>
    </location>
</feature>
<feature type="transmembrane region" description="Helical" evidence="8">
    <location>
        <begin position="149"/>
        <end position="171"/>
    </location>
</feature>
<reference evidence="10 11" key="1">
    <citation type="submission" date="2014-07" db="EMBL/GenBank/DDBJ databases">
        <title>Draft Genome Sequences of Environmental Pseudomonas syringae strains.</title>
        <authorList>
            <person name="Baltrus D.A."/>
            <person name="Berge O."/>
            <person name="Morris C."/>
        </authorList>
    </citation>
    <scope>NUCLEOTIDE SEQUENCE [LARGE SCALE GENOMIC DNA]</scope>
    <source>
        <strain evidence="10 11">CEB003</strain>
    </source>
</reference>
<evidence type="ECO:0000256" key="1">
    <source>
        <dbReference type="ARBA" id="ARBA00004236"/>
    </source>
</evidence>
<comment type="caution">
    <text evidence="10">The sequence shown here is derived from an EMBL/GenBank/DDBJ whole genome shotgun (WGS) entry which is preliminary data.</text>
</comment>
<keyword evidence="3 8" id="KW-0812">Transmembrane</keyword>
<keyword evidence="7 8" id="KW-0472">Membrane</keyword>
<feature type="transmembrane region" description="Helical" evidence="8">
    <location>
        <begin position="21"/>
        <end position="42"/>
    </location>
</feature>
<keyword evidence="5 8" id="KW-1133">Transmembrane helix</keyword>
<feature type="domain" description="Pycsar effector protein" evidence="9">
    <location>
        <begin position="2"/>
        <end position="164"/>
    </location>
</feature>
<gene>
    <name evidence="10" type="ORF">IV02_13225</name>
</gene>
<dbReference type="InterPro" id="IPR043760">
    <property type="entry name" value="PycTM_dom"/>
</dbReference>
<comment type="subcellular location">
    <subcellularLocation>
        <location evidence="1">Cell membrane</location>
    </subcellularLocation>
</comment>
<name>A0A085V6V7_PSESX</name>
<accession>A0A085V6V7</accession>
<evidence type="ECO:0000259" key="9">
    <source>
        <dbReference type="Pfam" id="PF18967"/>
    </source>
</evidence>
<proteinExistence type="predicted"/>
<keyword evidence="2" id="KW-1003">Cell membrane</keyword>
<dbReference type="EMBL" id="JPQT01000105">
    <property type="protein sequence ID" value="KFE51170.1"/>
    <property type="molecule type" value="Genomic_DNA"/>
</dbReference>